<keyword evidence="2" id="KW-1185">Reference proteome</keyword>
<protein>
    <submittedName>
        <fullName evidence="1">Uncharacterized protein</fullName>
    </submittedName>
</protein>
<dbReference type="Proteomes" id="UP000324797">
    <property type="component" value="Unassembled WGS sequence"/>
</dbReference>
<sequence length="94" mass="11208">EQQFSLPDQWSRHLFLALCRRYGLRPFRYRRQRRNTVMVRASRGFVDRVLLPEFTELEGALQVYLHEVTLRVIREEIYDDASDAQEVPDALPSN</sequence>
<organism evidence="1 2">
    <name type="scientific">Bradyrhizobium hipponense</name>
    <dbReference type="NCBI Taxonomy" id="2605638"/>
    <lineage>
        <taxon>Bacteria</taxon>
        <taxon>Pseudomonadati</taxon>
        <taxon>Pseudomonadota</taxon>
        <taxon>Alphaproteobacteria</taxon>
        <taxon>Hyphomicrobiales</taxon>
        <taxon>Nitrobacteraceae</taxon>
        <taxon>Bradyrhizobium</taxon>
    </lineage>
</organism>
<feature type="non-terminal residue" evidence="1">
    <location>
        <position position="1"/>
    </location>
</feature>
<dbReference type="EMBL" id="VSTH01000141">
    <property type="protein sequence ID" value="TYO62257.1"/>
    <property type="molecule type" value="Genomic_DNA"/>
</dbReference>
<evidence type="ECO:0000313" key="1">
    <source>
        <dbReference type="EMBL" id="TYO62257.1"/>
    </source>
</evidence>
<dbReference type="AlphaFoldDB" id="A0A5S4YFK2"/>
<reference evidence="1 2" key="1">
    <citation type="submission" date="2019-08" db="EMBL/GenBank/DDBJ databases">
        <title>Bradyrhizobium hipponensis sp. nov., a rhizobium isolated from a Lupinus angustifolius root nodule in Tunisia.</title>
        <authorList>
            <person name="Off K."/>
            <person name="Rejili M."/>
            <person name="Mars M."/>
            <person name="Brachmann A."/>
            <person name="Marin M."/>
        </authorList>
    </citation>
    <scope>NUCLEOTIDE SEQUENCE [LARGE SCALE GENOMIC DNA]</scope>
    <source>
        <strain evidence="2">aSej3</strain>
    </source>
</reference>
<proteinExistence type="predicted"/>
<comment type="caution">
    <text evidence="1">The sequence shown here is derived from an EMBL/GenBank/DDBJ whole genome shotgun (WGS) entry which is preliminary data.</text>
</comment>
<evidence type="ECO:0000313" key="2">
    <source>
        <dbReference type="Proteomes" id="UP000324797"/>
    </source>
</evidence>
<name>A0A5S4YFK2_9BRAD</name>
<gene>
    <name evidence="1" type="ORF">FXV83_33760</name>
</gene>
<accession>A0A5S4YFK2</accession>